<dbReference type="Gene3D" id="2.60.40.1770">
    <property type="entry name" value="ephrin a2 ectodomain"/>
    <property type="match status" value="1"/>
</dbReference>
<keyword evidence="3" id="KW-0732">Signal</keyword>
<keyword evidence="5" id="KW-0675">Receptor</keyword>
<organism evidence="5 6">
    <name type="scientific">Acropora cervicornis</name>
    <name type="common">Staghorn coral</name>
    <dbReference type="NCBI Taxonomy" id="6130"/>
    <lineage>
        <taxon>Eukaryota</taxon>
        <taxon>Metazoa</taxon>
        <taxon>Cnidaria</taxon>
        <taxon>Anthozoa</taxon>
        <taxon>Hexacorallia</taxon>
        <taxon>Scleractinia</taxon>
        <taxon>Astrocoeniina</taxon>
        <taxon>Acroporidae</taxon>
        <taxon>Acropora</taxon>
    </lineage>
</organism>
<evidence type="ECO:0000259" key="4">
    <source>
        <dbReference type="PROSITE" id="PS51550"/>
    </source>
</evidence>
<feature type="compositionally biased region" description="Acidic residues" evidence="2">
    <location>
        <begin position="534"/>
        <end position="566"/>
    </location>
</feature>
<evidence type="ECO:0000313" key="6">
    <source>
        <dbReference type="Proteomes" id="UP001249851"/>
    </source>
</evidence>
<gene>
    <name evidence="5" type="ORF">P5673_033690</name>
</gene>
<evidence type="ECO:0000256" key="2">
    <source>
        <dbReference type="SAM" id="MobiDB-lite"/>
    </source>
</evidence>
<accession>A0AAD9PPV7</accession>
<reference evidence="5" key="1">
    <citation type="journal article" date="2023" name="G3 (Bethesda)">
        <title>Whole genome assembly and annotation of the endangered Caribbean coral Acropora cervicornis.</title>
        <authorList>
            <person name="Selwyn J.D."/>
            <person name="Vollmer S.V."/>
        </authorList>
    </citation>
    <scope>NUCLEOTIDE SEQUENCE</scope>
    <source>
        <strain evidence="5">K2</strain>
    </source>
</reference>
<feature type="region of interest" description="Disordered" evidence="2">
    <location>
        <begin position="453"/>
        <end position="479"/>
    </location>
</feature>
<dbReference type="CDD" id="cd00063">
    <property type="entry name" value="FN3"/>
    <property type="match status" value="1"/>
</dbReference>
<feature type="domain" description="Eph LBD" evidence="4">
    <location>
        <begin position="1"/>
        <end position="194"/>
    </location>
</feature>
<evidence type="ECO:0000256" key="1">
    <source>
        <dbReference type="SAM" id="Coils"/>
    </source>
</evidence>
<dbReference type="InterPro" id="IPR003961">
    <property type="entry name" value="FN3_dom"/>
</dbReference>
<feature type="region of interest" description="Disordered" evidence="2">
    <location>
        <begin position="403"/>
        <end position="432"/>
    </location>
</feature>
<feature type="chain" id="PRO_5042167094" evidence="3">
    <location>
        <begin position="22"/>
        <end position="982"/>
    </location>
</feature>
<dbReference type="SMART" id="SM00060">
    <property type="entry name" value="FN3"/>
    <property type="match status" value="1"/>
</dbReference>
<evidence type="ECO:0000313" key="5">
    <source>
        <dbReference type="EMBL" id="KAK2546696.1"/>
    </source>
</evidence>
<dbReference type="PANTHER" id="PTHR31751">
    <property type="entry name" value="SI:CH211-108C17.2-RELATED-RELATED"/>
    <property type="match status" value="1"/>
</dbReference>
<feature type="compositionally biased region" description="Low complexity" evidence="2">
    <location>
        <begin position="410"/>
        <end position="423"/>
    </location>
</feature>
<protein>
    <submittedName>
        <fullName evidence="5">Ephrin type-A receptor 4-A</fullName>
    </submittedName>
</protein>
<dbReference type="InterPro" id="IPR008979">
    <property type="entry name" value="Galactose-bd-like_sf"/>
</dbReference>
<dbReference type="SUPFAM" id="SSF49785">
    <property type="entry name" value="Galactose-binding domain-like"/>
    <property type="match status" value="1"/>
</dbReference>
<dbReference type="Gene3D" id="2.60.120.260">
    <property type="entry name" value="Galactose-binding domain-like"/>
    <property type="match status" value="1"/>
</dbReference>
<name>A0AAD9PPV7_ACRCE</name>
<feature type="non-terminal residue" evidence="5">
    <location>
        <position position="1"/>
    </location>
</feature>
<dbReference type="Pfam" id="PF01404">
    <property type="entry name" value="Ephrin_lbd"/>
    <property type="match status" value="1"/>
</dbReference>
<feature type="region of interest" description="Disordered" evidence="2">
    <location>
        <begin position="525"/>
        <end position="600"/>
    </location>
</feature>
<keyword evidence="6" id="KW-1185">Reference proteome</keyword>
<dbReference type="PANTHER" id="PTHR31751:SF42">
    <property type="entry name" value="PROTEIN CBG10204"/>
    <property type="match status" value="1"/>
</dbReference>
<dbReference type="Gene3D" id="2.60.40.10">
    <property type="entry name" value="Immunoglobulins"/>
    <property type="match status" value="1"/>
</dbReference>
<dbReference type="EMBL" id="JARQWQ010000330">
    <property type="protein sequence ID" value="KAK2546696.1"/>
    <property type="molecule type" value="Genomic_DNA"/>
</dbReference>
<dbReference type="InterPro" id="IPR013783">
    <property type="entry name" value="Ig-like_fold"/>
</dbReference>
<comment type="caution">
    <text evidence="5">The sequence shown here is derived from an EMBL/GenBank/DDBJ whole genome shotgun (WGS) entry which is preliminary data.</text>
</comment>
<proteinExistence type="predicted"/>
<feature type="compositionally biased region" description="Acidic residues" evidence="2">
    <location>
        <begin position="572"/>
        <end position="591"/>
    </location>
</feature>
<evidence type="ECO:0000256" key="3">
    <source>
        <dbReference type="SAM" id="SignalP"/>
    </source>
</evidence>
<dbReference type="PROSITE" id="PS51550">
    <property type="entry name" value="EPH_LBD"/>
    <property type="match status" value="1"/>
</dbReference>
<dbReference type="InterPro" id="IPR036116">
    <property type="entry name" value="FN3_sf"/>
</dbReference>
<dbReference type="SUPFAM" id="SSF49265">
    <property type="entry name" value="Fibronectin type III"/>
    <property type="match status" value="1"/>
</dbReference>
<reference evidence="5" key="2">
    <citation type="journal article" date="2023" name="Science">
        <title>Genomic signatures of disease resistance in endangered staghorn corals.</title>
        <authorList>
            <person name="Vollmer S.V."/>
            <person name="Selwyn J.D."/>
            <person name="Despard B.A."/>
            <person name="Roesel C.L."/>
        </authorList>
    </citation>
    <scope>NUCLEOTIDE SEQUENCE</scope>
    <source>
        <strain evidence="5">K2</strain>
    </source>
</reference>
<feature type="signal peptide" evidence="3">
    <location>
        <begin position="1"/>
        <end position="21"/>
    </location>
</feature>
<dbReference type="AlphaFoldDB" id="A0AAD9PPV7"/>
<dbReference type="SMART" id="SM00615">
    <property type="entry name" value="EPH_lbd"/>
    <property type="match status" value="1"/>
</dbReference>
<dbReference type="Proteomes" id="UP001249851">
    <property type="component" value="Unassembled WGS sequence"/>
</dbReference>
<keyword evidence="1" id="KW-0175">Coiled coil</keyword>
<sequence length="982" mass="110571">MNSYKWSLIIFLTTVVSQVVGDSEILVFEPPSNFGVSTWQASKEKGSGGGGWIMPTLFSRTFEVCDIKANPQNWLRSSFIQLKGAKRLEITMAYKMRGCPSQAKDSCKTYIGLYVQHSVGELVDADPLKVKYDFVENIVPEGSPLSPGVLTPFTYHGEIVTKAQGLYIAIKDEGACIQITNITVGYDYCPEKGRNLVMFPRTIAPLNDTNLVMKIGRCSDKNAVSQETLVGVCLSSGEWNISKNAKCLCPKGYELTDLFECKALPLAPLNARAIIVEQTFLSISWVPRDDADSNLTYSIDCFKCISLQDKECRRRCCQNVKFQPSGDKIYTVNVAVFGLQPGSSYLFRVYSVNKLNQQEKDRGKWNFATVYKKRTKLEKHQEARQLLREALFDADGQNKKIKFQDRLEASSSSTTTGESVHTSLPVQTPPSVGTEVTFTPSFYVGDSSAPLVTSPNSSTATFVTPSQSDINGDSSSVQSIKKCAKCEEREKKRKALMKKHTRLKKRHSKLEAKYRKLLIQQNCEEVNTSSGETQSDDLAEEEEKEEAVNEEEEPQSPDSDIEEEIDWAALEESAEEYDSESDKNDEESDEANEIRSQPNTLGGKHAAGNVLLSFAILLAGASISKVLLVFRHMGLSAYSTRTFFAHQRNFLFPVIISHWETYQAGLIEQLKDMGHLIWSGDGRFDSMGHSAKSYTMFCNTVLKLIHFEILQANETGGSSPMELEGAKRAFSFLQSAGVAVKVFISDRHRGIAKWIRECQAGCAHYFDIWHVARSISKAMIKLGKEKGCEKIADWVKGARNHLYWCVTSSRQGFGELVTAKWKSFMQHVADKHDNHPSPLFKKCAHDEEIENRRWIRIGTKAYDKLNSLLTNVRLVNDIRKLSPDSQTSCLEGFHSTLNHWHPKMVCFSWLGTYCRHILAVLHFNENVNRQRKTAENGEEYFRVTYPKFKLGDEVVREVAVPPTYGYVQAIREELFSVTTKSQ</sequence>
<dbReference type="InterPro" id="IPR001090">
    <property type="entry name" value="Ephrin_rcpt_lig-bd_dom"/>
</dbReference>
<feature type="coiled-coil region" evidence="1">
    <location>
        <begin position="486"/>
        <end position="520"/>
    </location>
</feature>